<dbReference type="Pfam" id="PF13598">
    <property type="entry name" value="DUF4139"/>
    <property type="match status" value="1"/>
</dbReference>
<reference evidence="3 4" key="1">
    <citation type="submission" date="2020-11" db="EMBL/GenBank/DDBJ databases">
        <authorList>
            <person name="Peeters C."/>
        </authorList>
    </citation>
    <scope>NUCLEOTIDE SEQUENCE [LARGE SCALE GENOMIC DNA]</scope>
    <source>
        <strain evidence="3 4">LMG 8286</strain>
    </source>
</reference>
<dbReference type="InterPro" id="IPR037291">
    <property type="entry name" value="DUF4139"/>
</dbReference>
<evidence type="ECO:0000256" key="1">
    <source>
        <dbReference type="SAM" id="Coils"/>
    </source>
</evidence>
<proteinExistence type="predicted"/>
<sequence length="462" mass="52173">MKKILLSLTAFVWLNADKNLIEIYQNAEFLRQSFDNVKSELIIAVPDGVRVDDVDVRSTCDVTKMSLSRPLITQNAKVSELKLQISKIENEILAFNDKREFLHSIAPKVSDFEALKASGEKFYELILADKTRQGELKERLLELSTALDKQTQELRYQNLTINFACESKSVDVAFALFEPSSLKNEVRASTLTQKLEISQSISVFNPLPTPLDNLSIAIYPFSYDTRLAPDEFAPRYYGQSASNYDIQPRMAVAMSVNDSVKFEKARAKSEQLSLADTYKLDGLNIGAFEQKSFEYDRQSLDAKFSIFIDAYADANAFLMANFTPKNRLNMANTSYKVDGVSIGESLAQGFDENAQSVLYLGKNSLIKVSKKVDEKMSKSSFFGNTKTTTRSWDYEITNSSNRTWEITLAERIPLSTSNNIKISDKSNDKANIDKEGRAEYKFSLKASEKKSINFGYEVNEPK</sequence>
<comment type="caution">
    <text evidence="3">The sequence shown here is derived from an EMBL/GenBank/DDBJ whole genome shotgun (WGS) entry which is preliminary data.</text>
</comment>
<feature type="coiled-coil region" evidence="1">
    <location>
        <begin position="71"/>
        <end position="98"/>
    </location>
</feature>
<name>A0ABN7K2A4_9BACT</name>
<evidence type="ECO:0000313" key="3">
    <source>
        <dbReference type="EMBL" id="CAD7286602.1"/>
    </source>
</evidence>
<dbReference type="RefSeq" id="WP_230056221.1">
    <property type="nucleotide sequence ID" value="NZ_CAJHOE010000001.1"/>
</dbReference>
<keyword evidence="1" id="KW-0175">Coiled coil</keyword>
<evidence type="ECO:0000259" key="2">
    <source>
        <dbReference type="Pfam" id="PF13598"/>
    </source>
</evidence>
<feature type="domain" description="DUF4139" evidence="2">
    <location>
        <begin position="141"/>
        <end position="462"/>
    </location>
</feature>
<keyword evidence="4" id="KW-1185">Reference proteome</keyword>
<protein>
    <recommendedName>
        <fullName evidence="2">DUF4139 domain-containing protein</fullName>
    </recommendedName>
</protein>
<accession>A0ABN7K2A4</accession>
<dbReference type="Proteomes" id="UP000789359">
    <property type="component" value="Unassembled WGS sequence"/>
</dbReference>
<evidence type="ECO:0000313" key="4">
    <source>
        <dbReference type="Proteomes" id="UP000789359"/>
    </source>
</evidence>
<organism evidence="3 4">
    <name type="scientific">Campylobacter suis</name>
    <dbReference type="NCBI Taxonomy" id="2790657"/>
    <lineage>
        <taxon>Bacteria</taxon>
        <taxon>Pseudomonadati</taxon>
        <taxon>Campylobacterota</taxon>
        <taxon>Epsilonproteobacteria</taxon>
        <taxon>Campylobacterales</taxon>
        <taxon>Campylobacteraceae</taxon>
        <taxon>Campylobacter</taxon>
    </lineage>
</organism>
<dbReference type="EMBL" id="CAJHOE010000001">
    <property type="protein sequence ID" value="CAD7286602.1"/>
    <property type="molecule type" value="Genomic_DNA"/>
</dbReference>
<gene>
    <name evidence="3" type="ORF">LMG8286_00435</name>
</gene>